<reference evidence="1" key="1">
    <citation type="submission" date="2023-04" db="EMBL/GenBank/DDBJ databases">
        <title>A chromosome-level genome assembly of the parasitoid wasp Eretmocerus hayati.</title>
        <authorList>
            <person name="Zhong Y."/>
            <person name="Liu S."/>
            <person name="Liu Y."/>
        </authorList>
    </citation>
    <scope>NUCLEOTIDE SEQUENCE</scope>
    <source>
        <strain evidence="1">ZJU_SS_LIU_2023</strain>
    </source>
</reference>
<evidence type="ECO:0000313" key="1">
    <source>
        <dbReference type="EMBL" id="KAJ8673998.1"/>
    </source>
</evidence>
<comment type="caution">
    <text evidence="1">The sequence shown here is derived from an EMBL/GenBank/DDBJ whole genome shotgun (WGS) entry which is preliminary data.</text>
</comment>
<proteinExistence type="predicted"/>
<keyword evidence="2" id="KW-1185">Reference proteome</keyword>
<dbReference type="Proteomes" id="UP001239111">
    <property type="component" value="Chromosome 3"/>
</dbReference>
<sequence>MYTSGLSNLLSKLVLNNVSIPKRNISLNGPLNLRVTQILLAEPLKKKKRLDPAVIRERVIRRRKKLEKFLRRMEKKDLMLKPISELQAPPQEILKEYELRMQKQPPPTPEELEEKARMLREWNKIKCEEHRRNLNVIDRLIKFQEKSLKELRKKSETLYQKAIE</sequence>
<dbReference type="EMBL" id="CM056743">
    <property type="protein sequence ID" value="KAJ8673998.1"/>
    <property type="molecule type" value="Genomic_DNA"/>
</dbReference>
<protein>
    <submittedName>
        <fullName evidence="1">Uncharacterized protein</fullName>
    </submittedName>
</protein>
<feature type="non-terminal residue" evidence="1">
    <location>
        <position position="164"/>
    </location>
</feature>
<name>A0ACC2NT28_9HYME</name>
<organism evidence="1 2">
    <name type="scientific">Eretmocerus hayati</name>
    <dbReference type="NCBI Taxonomy" id="131215"/>
    <lineage>
        <taxon>Eukaryota</taxon>
        <taxon>Metazoa</taxon>
        <taxon>Ecdysozoa</taxon>
        <taxon>Arthropoda</taxon>
        <taxon>Hexapoda</taxon>
        <taxon>Insecta</taxon>
        <taxon>Pterygota</taxon>
        <taxon>Neoptera</taxon>
        <taxon>Endopterygota</taxon>
        <taxon>Hymenoptera</taxon>
        <taxon>Apocrita</taxon>
        <taxon>Proctotrupomorpha</taxon>
        <taxon>Chalcidoidea</taxon>
        <taxon>Aphelinidae</taxon>
        <taxon>Aphelininae</taxon>
        <taxon>Eretmocerus</taxon>
    </lineage>
</organism>
<accession>A0ACC2NT28</accession>
<evidence type="ECO:0000313" key="2">
    <source>
        <dbReference type="Proteomes" id="UP001239111"/>
    </source>
</evidence>
<gene>
    <name evidence="1" type="ORF">QAD02_005260</name>
</gene>